<dbReference type="GO" id="GO:0005829">
    <property type="term" value="C:cytosol"/>
    <property type="evidence" value="ECO:0007669"/>
    <property type="project" value="TreeGrafter"/>
</dbReference>
<dbReference type="InterPro" id="IPR029044">
    <property type="entry name" value="Nucleotide-diphossugar_trans"/>
</dbReference>
<name>A0A0A2N031_9FLAO</name>
<dbReference type="eggNOG" id="COG1861">
    <property type="taxonomic scope" value="Bacteria"/>
</dbReference>
<dbReference type="Gene3D" id="3.90.550.10">
    <property type="entry name" value="Spore Coat Polysaccharide Biosynthesis Protein SpsA, Chain A"/>
    <property type="match status" value="1"/>
</dbReference>
<dbReference type="SUPFAM" id="SSF53448">
    <property type="entry name" value="Nucleotide-diphospho-sugar transferases"/>
    <property type="match status" value="1"/>
</dbReference>
<evidence type="ECO:0008006" key="3">
    <source>
        <dbReference type="Google" id="ProtNLM"/>
    </source>
</evidence>
<dbReference type="PATRIC" id="fig|1107311.5.peg.173"/>
<reference evidence="2" key="1">
    <citation type="submission" date="2013-09" db="EMBL/GenBank/DDBJ databases">
        <authorList>
            <person name="Zeng Z."/>
            <person name="Chen C."/>
        </authorList>
    </citation>
    <scope>NUCLEOTIDE SEQUENCE [LARGE SCALE GENOMIC DNA]</scope>
    <source>
        <strain evidence="2">DK69</strain>
    </source>
</reference>
<dbReference type="Pfam" id="PF02348">
    <property type="entry name" value="CTP_transf_3"/>
    <property type="match status" value="1"/>
</dbReference>
<dbReference type="STRING" id="1107311.Q767_00855"/>
<dbReference type="EMBL" id="JRLZ01000001">
    <property type="protein sequence ID" value="KGO97186.1"/>
    <property type="molecule type" value="Genomic_DNA"/>
</dbReference>
<reference evidence="1 2" key="2">
    <citation type="journal article" date="2015" name="Stand. Genomic Sci.">
        <title>High quality draft genomic sequence of Flavobacterium enshiense DK69(T) and comparison among Flavobacterium genomes.</title>
        <authorList>
            <person name="Zeng Z."/>
            <person name="Chen C."/>
            <person name="Du H."/>
            <person name="Wang G."/>
            <person name="Li M."/>
        </authorList>
    </citation>
    <scope>NUCLEOTIDE SEQUENCE [LARGE SCALE GENOMIC DNA]</scope>
    <source>
        <strain evidence="1 2">DK69</strain>
    </source>
</reference>
<dbReference type="PANTHER" id="PTHR42866">
    <property type="entry name" value="3-DEOXY-MANNO-OCTULOSONATE CYTIDYLYLTRANSFERASE"/>
    <property type="match status" value="1"/>
</dbReference>
<gene>
    <name evidence="1" type="ORF">Q767_00855</name>
</gene>
<evidence type="ECO:0000313" key="1">
    <source>
        <dbReference type="EMBL" id="KGO97186.1"/>
    </source>
</evidence>
<proteinExistence type="predicted"/>
<dbReference type="Proteomes" id="UP000030149">
    <property type="component" value="Unassembled WGS sequence"/>
</dbReference>
<dbReference type="PANTHER" id="PTHR42866:SF1">
    <property type="entry name" value="SPORE COAT POLYSACCHARIDE BIOSYNTHESIS PROTEIN SPSF"/>
    <property type="match status" value="1"/>
</dbReference>
<accession>A0A0A2N031</accession>
<keyword evidence="2" id="KW-1185">Reference proteome</keyword>
<dbReference type="InterPro" id="IPR003329">
    <property type="entry name" value="Cytidylyl_trans"/>
</dbReference>
<protein>
    <recommendedName>
        <fullName evidence="3">Glycosyl transferase family 2</fullName>
    </recommendedName>
</protein>
<sequence length="247" mass="28549">MAFFIQARLGSTRLPGKVLLPFYENNSILDLLVQNIKSNFSNISLVLCTSINNSDDLIAGFCKKKGIDCFRGSENNVLGRFLEASDFYNVSTIVRVCADNPFLDILFLKELLDFYFDNPNADYWSFKNDEGIPVIKTHYGFFAEIVSKKALQAVLEETDDNLYLEHVTNFIYSQSGFEVKLKSLPHYLKNRTDLRFTIDDIDDFENLKPVYQYYKNNNQDIQKTILFVDGNSRIKNKMIANIKKYSK</sequence>
<organism evidence="1 2">
    <name type="scientific">Flavobacterium enshiense DK69</name>
    <dbReference type="NCBI Taxonomy" id="1107311"/>
    <lineage>
        <taxon>Bacteria</taxon>
        <taxon>Pseudomonadati</taxon>
        <taxon>Bacteroidota</taxon>
        <taxon>Flavobacteriia</taxon>
        <taxon>Flavobacteriales</taxon>
        <taxon>Flavobacteriaceae</taxon>
        <taxon>Flavobacterium</taxon>
    </lineage>
</organism>
<comment type="caution">
    <text evidence="1">The sequence shown here is derived from an EMBL/GenBank/DDBJ whole genome shotgun (WGS) entry which is preliminary data.</text>
</comment>
<evidence type="ECO:0000313" key="2">
    <source>
        <dbReference type="Proteomes" id="UP000030149"/>
    </source>
</evidence>
<dbReference type="AlphaFoldDB" id="A0A0A2N031"/>